<name>A0A2P5P6U1_9CHLR</name>
<organism evidence="4 5">
    <name type="scientific">Dehalogenimonas etheniformans</name>
    <dbReference type="NCBI Taxonomy" id="1536648"/>
    <lineage>
        <taxon>Bacteria</taxon>
        <taxon>Bacillati</taxon>
        <taxon>Chloroflexota</taxon>
        <taxon>Dehalococcoidia</taxon>
        <taxon>Dehalococcoidales</taxon>
        <taxon>Dehalococcoidaceae</taxon>
        <taxon>Dehalogenimonas</taxon>
    </lineage>
</organism>
<feature type="compositionally biased region" description="Low complexity" evidence="2">
    <location>
        <begin position="47"/>
        <end position="57"/>
    </location>
</feature>
<evidence type="ECO:0000256" key="2">
    <source>
        <dbReference type="SAM" id="MobiDB-lite"/>
    </source>
</evidence>
<feature type="coiled-coil region" evidence="1">
    <location>
        <begin position="111"/>
        <end position="138"/>
    </location>
</feature>
<feature type="chain" id="PRO_5043343838" evidence="3">
    <location>
        <begin position="28"/>
        <end position="473"/>
    </location>
</feature>
<keyword evidence="1" id="KW-0175">Coiled coil</keyword>
<keyword evidence="5" id="KW-1185">Reference proteome</keyword>
<dbReference type="RefSeq" id="WP_102331036.1">
    <property type="nucleotide sequence ID" value="NZ_CP058566.2"/>
</dbReference>
<sequence>MFRKARLVALISCVLAVTLLLPSCQLAVDKTTTSPPPADSSLPPPTTTSSGPPAVGSPAGELAPFDLGLVSNIGGKIAAGIAGPAASAAFSWIMKQAGLGYLIEDQTTQTLNQITSQLNQLSTQIAALQQQLNNVEYDTVAAELLPIVSKIKSAHLLIASLAEGRKVPTGTTLPPTQKTPLTAGEEQMIKDILNYIGGPDGLYVNRTVISDAMTGDLLSSGLIEKWSRVVAGKHHFFNKADSDNQQRMYGYWLALQAIQEELIIEYMHYMDYTTTAIENEFIEYNKAKAAQKAKIPWELPDKGWLVVPLVPNPPYIPAGTCIMIDARTFATRGKMTYAVAVNTLATLNSADITRNNWEIPVGGYDYSRLDGIVNEPGNYLKAMFWNPYPTLSVNQWMVSQGWTEMPVDMYTAFSFWTSGPPDVRVAYLSSENSGKGGVKVVGAAGGVGIPEYTGTHYLLPVRLLNQNEFYFCT</sequence>
<evidence type="ECO:0000256" key="3">
    <source>
        <dbReference type="SAM" id="SignalP"/>
    </source>
</evidence>
<feature type="compositionally biased region" description="Pro residues" evidence="2">
    <location>
        <begin position="34"/>
        <end position="46"/>
    </location>
</feature>
<gene>
    <name evidence="4" type="ORF">JP09_006975</name>
</gene>
<feature type="region of interest" description="Disordered" evidence="2">
    <location>
        <begin position="30"/>
        <end position="57"/>
    </location>
</feature>
<dbReference type="AlphaFoldDB" id="A0A2P5P6U1"/>
<dbReference type="Proteomes" id="UP000235653">
    <property type="component" value="Unassembled WGS sequence"/>
</dbReference>
<feature type="signal peptide" evidence="3">
    <location>
        <begin position="1"/>
        <end position="27"/>
    </location>
</feature>
<evidence type="ECO:0000313" key="4">
    <source>
        <dbReference type="EMBL" id="PPD58026.1"/>
    </source>
</evidence>
<protein>
    <submittedName>
        <fullName evidence="4">Uncharacterized protein</fullName>
    </submittedName>
</protein>
<evidence type="ECO:0000313" key="5">
    <source>
        <dbReference type="Proteomes" id="UP000235653"/>
    </source>
</evidence>
<evidence type="ECO:0000256" key="1">
    <source>
        <dbReference type="SAM" id="Coils"/>
    </source>
</evidence>
<reference evidence="4 5" key="1">
    <citation type="journal article" date="2017" name="ISME J.">
        <title>Grape pomace compost harbors organohalide-respiring Dehalogenimonas species with novel reductive dehalogenase genes.</title>
        <authorList>
            <person name="Yang Y."/>
            <person name="Higgins S.A."/>
            <person name="Yan J."/>
            <person name="Simsir B."/>
            <person name="Chourey K."/>
            <person name="Iyer R."/>
            <person name="Hettich R.L."/>
            <person name="Baldwin B."/>
            <person name="Ogles D.M."/>
            <person name="Loffler F.E."/>
        </authorList>
    </citation>
    <scope>NUCLEOTIDE SEQUENCE [LARGE SCALE GENOMIC DNA]</scope>
    <source>
        <strain evidence="4 5">GP</strain>
    </source>
</reference>
<dbReference type="EMBL" id="JQAN02000010">
    <property type="protein sequence ID" value="PPD58026.1"/>
    <property type="molecule type" value="Genomic_DNA"/>
</dbReference>
<accession>A0A2P5P6U1</accession>
<proteinExistence type="predicted"/>
<keyword evidence="3" id="KW-0732">Signal</keyword>
<comment type="caution">
    <text evidence="4">The sequence shown here is derived from an EMBL/GenBank/DDBJ whole genome shotgun (WGS) entry which is preliminary data.</text>
</comment>